<feature type="chain" id="PRO_5035209866" evidence="2">
    <location>
        <begin position="28"/>
        <end position="99"/>
    </location>
</feature>
<dbReference type="Proteomes" id="UP000785679">
    <property type="component" value="Unassembled WGS sequence"/>
</dbReference>
<dbReference type="AlphaFoldDB" id="A0A8J8T601"/>
<feature type="transmembrane region" description="Helical" evidence="1">
    <location>
        <begin position="81"/>
        <end position="98"/>
    </location>
</feature>
<keyword evidence="2" id="KW-0732">Signal</keyword>
<sequence length="99" mass="11320">MPENPPQLQPSTLACALFFLWHASIQWQQTSTCSERPLILVSQQRWHTLHPRVPTLVFFSSLTSTQAVWLQQGQSKTTSSFLTMGFLICFFTALFLFAI</sequence>
<comment type="caution">
    <text evidence="3">The sequence shown here is derived from an EMBL/GenBank/DDBJ whole genome shotgun (WGS) entry which is preliminary data.</text>
</comment>
<proteinExistence type="predicted"/>
<keyword evidence="1" id="KW-1133">Transmembrane helix</keyword>
<keyword evidence="1" id="KW-0812">Transmembrane</keyword>
<organism evidence="3 4">
    <name type="scientific">Halteria grandinella</name>
    <dbReference type="NCBI Taxonomy" id="5974"/>
    <lineage>
        <taxon>Eukaryota</taxon>
        <taxon>Sar</taxon>
        <taxon>Alveolata</taxon>
        <taxon>Ciliophora</taxon>
        <taxon>Intramacronucleata</taxon>
        <taxon>Spirotrichea</taxon>
        <taxon>Stichotrichia</taxon>
        <taxon>Sporadotrichida</taxon>
        <taxon>Halteriidae</taxon>
        <taxon>Halteria</taxon>
    </lineage>
</organism>
<name>A0A8J8T601_HALGN</name>
<dbReference type="EMBL" id="RRYP01003665">
    <property type="protein sequence ID" value="TNV83599.1"/>
    <property type="molecule type" value="Genomic_DNA"/>
</dbReference>
<protein>
    <submittedName>
        <fullName evidence="3">Uncharacterized protein</fullName>
    </submittedName>
</protein>
<evidence type="ECO:0000256" key="2">
    <source>
        <dbReference type="SAM" id="SignalP"/>
    </source>
</evidence>
<keyword evidence="4" id="KW-1185">Reference proteome</keyword>
<evidence type="ECO:0000313" key="3">
    <source>
        <dbReference type="EMBL" id="TNV83599.1"/>
    </source>
</evidence>
<evidence type="ECO:0000313" key="4">
    <source>
        <dbReference type="Proteomes" id="UP000785679"/>
    </source>
</evidence>
<reference evidence="3" key="1">
    <citation type="submission" date="2019-06" db="EMBL/GenBank/DDBJ databases">
        <authorList>
            <person name="Zheng W."/>
        </authorList>
    </citation>
    <scope>NUCLEOTIDE SEQUENCE</scope>
    <source>
        <strain evidence="3">QDHG01</strain>
    </source>
</reference>
<gene>
    <name evidence="3" type="ORF">FGO68_gene15795</name>
</gene>
<evidence type="ECO:0000256" key="1">
    <source>
        <dbReference type="SAM" id="Phobius"/>
    </source>
</evidence>
<feature type="signal peptide" evidence="2">
    <location>
        <begin position="1"/>
        <end position="27"/>
    </location>
</feature>
<accession>A0A8J8T601</accession>
<keyword evidence="1" id="KW-0472">Membrane</keyword>